<dbReference type="PANTHER" id="PTHR31635:SF196">
    <property type="entry name" value="REVERSE TRANSCRIPTASE DOMAIN-CONTAINING PROTEIN-RELATED"/>
    <property type="match status" value="1"/>
</dbReference>
<dbReference type="EMBL" id="KZ503012">
    <property type="protein sequence ID" value="PKU69673.1"/>
    <property type="molecule type" value="Genomic_DNA"/>
</dbReference>
<dbReference type="PANTHER" id="PTHR31635">
    <property type="entry name" value="REVERSE TRANSCRIPTASE DOMAIN-CONTAINING PROTEIN-RELATED"/>
    <property type="match status" value="1"/>
</dbReference>
<protein>
    <submittedName>
        <fullName evidence="1">Integrator complex subunit 11</fullName>
    </submittedName>
</protein>
<sequence length="109" mass="12688">MNHIKIFLPKLITEEQVAFVPGRSMSDHCILAQEVFNKFRFSTCKKGLMAIKVDMEQAYDSMCWPTLQKSLERFGFPPNIIMLIMECVQKVQYSILINGIRTNWIEARS</sequence>
<reference evidence="1 2" key="2">
    <citation type="journal article" date="2017" name="Nature">
        <title>The Apostasia genome and the evolution of orchids.</title>
        <authorList>
            <person name="Zhang G.Q."/>
            <person name="Liu K.W."/>
            <person name="Li Z."/>
            <person name="Lohaus R."/>
            <person name="Hsiao Y.Y."/>
            <person name="Niu S.C."/>
            <person name="Wang J.Y."/>
            <person name="Lin Y.C."/>
            <person name="Xu Q."/>
            <person name="Chen L.J."/>
            <person name="Yoshida K."/>
            <person name="Fujiwara S."/>
            <person name="Wang Z.W."/>
            <person name="Zhang Y.Q."/>
            <person name="Mitsuda N."/>
            <person name="Wang M."/>
            <person name="Liu G.H."/>
            <person name="Pecoraro L."/>
            <person name="Huang H.X."/>
            <person name="Xiao X.J."/>
            <person name="Lin M."/>
            <person name="Wu X.Y."/>
            <person name="Wu W.L."/>
            <person name="Chen Y.Y."/>
            <person name="Chang S.B."/>
            <person name="Sakamoto S."/>
            <person name="Ohme-Takagi M."/>
            <person name="Yagi M."/>
            <person name="Zeng S.J."/>
            <person name="Shen C.Y."/>
            <person name="Yeh C.M."/>
            <person name="Luo Y.B."/>
            <person name="Tsai W.C."/>
            <person name="Van de Peer Y."/>
            <person name="Liu Z.J."/>
        </authorList>
    </citation>
    <scope>NUCLEOTIDE SEQUENCE [LARGE SCALE GENOMIC DNA]</scope>
    <source>
        <tissue evidence="1">The whole plant</tissue>
    </source>
</reference>
<organism evidence="1 2">
    <name type="scientific">Dendrobium catenatum</name>
    <dbReference type="NCBI Taxonomy" id="906689"/>
    <lineage>
        <taxon>Eukaryota</taxon>
        <taxon>Viridiplantae</taxon>
        <taxon>Streptophyta</taxon>
        <taxon>Embryophyta</taxon>
        <taxon>Tracheophyta</taxon>
        <taxon>Spermatophyta</taxon>
        <taxon>Magnoliopsida</taxon>
        <taxon>Liliopsida</taxon>
        <taxon>Asparagales</taxon>
        <taxon>Orchidaceae</taxon>
        <taxon>Epidendroideae</taxon>
        <taxon>Malaxideae</taxon>
        <taxon>Dendrobiinae</taxon>
        <taxon>Dendrobium</taxon>
    </lineage>
</organism>
<proteinExistence type="predicted"/>
<accession>A0A2I0W1X7</accession>
<keyword evidence="2" id="KW-1185">Reference proteome</keyword>
<evidence type="ECO:0000313" key="2">
    <source>
        <dbReference type="Proteomes" id="UP000233837"/>
    </source>
</evidence>
<dbReference type="Proteomes" id="UP000233837">
    <property type="component" value="Unassembled WGS sequence"/>
</dbReference>
<gene>
    <name evidence="1" type="ORF">MA16_Dca023240</name>
</gene>
<reference evidence="1 2" key="1">
    <citation type="journal article" date="2016" name="Sci. Rep.">
        <title>The Dendrobium catenatum Lindl. genome sequence provides insights into polysaccharide synthase, floral development and adaptive evolution.</title>
        <authorList>
            <person name="Zhang G.Q."/>
            <person name="Xu Q."/>
            <person name="Bian C."/>
            <person name="Tsai W.C."/>
            <person name="Yeh C.M."/>
            <person name="Liu K.W."/>
            <person name="Yoshida K."/>
            <person name="Zhang L.S."/>
            <person name="Chang S.B."/>
            <person name="Chen F."/>
            <person name="Shi Y."/>
            <person name="Su Y.Y."/>
            <person name="Zhang Y.Q."/>
            <person name="Chen L.J."/>
            <person name="Yin Y."/>
            <person name="Lin M."/>
            <person name="Huang H."/>
            <person name="Deng H."/>
            <person name="Wang Z.W."/>
            <person name="Zhu S.L."/>
            <person name="Zhao X."/>
            <person name="Deng C."/>
            <person name="Niu S.C."/>
            <person name="Huang J."/>
            <person name="Wang M."/>
            <person name="Liu G.H."/>
            <person name="Yang H.J."/>
            <person name="Xiao X.J."/>
            <person name="Hsiao Y.Y."/>
            <person name="Wu W.L."/>
            <person name="Chen Y.Y."/>
            <person name="Mitsuda N."/>
            <person name="Ohme-Takagi M."/>
            <person name="Luo Y.B."/>
            <person name="Van de Peer Y."/>
            <person name="Liu Z.J."/>
        </authorList>
    </citation>
    <scope>NUCLEOTIDE SEQUENCE [LARGE SCALE GENOMIC DNA]</scope>
    <source>
        <tissue evidence="1">The whole plant</tissue>
    </source>
</reference>
<dbReference type="AlphaFoldDB" id="A0A2I0W1X7"/>
<dbReference type="STRING" id="906689.A0A2I0W1X7"/>
<name>A0A2I0W1X7_9ASPA</name>
<evidence type="ECO:0000313" key="1">
    <source>
        <dbReference type="EMBL" id="PKU69673.1"/>
    </source>
</evidence>